<name>A0A1G2BW29_9BACT</name>
<dbReference type="Pfam" id="PF00437">
    <property type="entry name" value="T2SSE"/>
    <property type="match status" value="1"/>
</dbReference>
<sequence length="350" mass="38463">MSDALIINDILNAAAERKATDVHLVAGNNPVIRVDGRLTTLVDQPVLTGDILMALAQSFLSKEYFDKLSVEKEIVAIYNWAGRSRYRAKVFYQKGFLAISLRLLSPFIRSPKDLGIPAAILQLLNKDRGIIIITGPFASGRTSTAVSLVETLNQNKGLHIQTLENPVEYLFSNNQSVIEQRNIGLDVNNFVDGLKNMLDEDIDAVFVDSMHEKGAEEVILELAESGKLIIFVMDADTVISALDRFINNISTNRRDWGRETLADVLLGVMAQRLIPRVGGGLTMASEVLISNSAVRSSIKSDKLSQLGSIMQTSREEGMSSLDKSLLELIRIGEISLSDGKNHAVDPQSLR</sequence>
<dbReference type="EMBL" id="MHKQ01000025">
    <property type="protein sequence ID" value="OGY93258.1"/>
    <property type="molecule type" value="Genomic_DNA"/>
</dbReference>
<dbReference type="InterPro" id="IPR001482">
    <property type="entry name" value="T2SS/T4SS_dom"/>
</dbReference>
<proteinExistence type="inferred from homology"/>
<accession>A0A1G2BW29</accession>
<dbReference type="SUPFAM" id="SSF52540">
    <property type="entry name" value="P-loop containing nucleoside triphosphate hydrolases"/>
    <property type="match status" value="1"/>
</dbReference>
<dbReference type="AlphaFoldDB" id="A0A1G2BW29"/>
<reference evidence="3 4" key="1">
    <citation type="journal article" date="2016" name="Nat. Commun.">
        <title>Thousands of microbial genomes shed light on interconnected biogeochemical processes in an aquifer system.</title>
        <authorList>
            <person name="Anantharaman K."/>
            <person name="Brown C.T."/>
            <person name="Hug L.A."/>
            <person name="Sharon I."/>
            <person name="Castelle C.J."/>
            <person name="Probst A.J."/>
            <person name="Thomas B.C."/>
            <person name="Singh A."/>
            <person name="Wilkins M.J."/>
            <person name="Karaoz U."/>
            <person name="Brodie E.L."/>
            <person name="Williams K.H."/>
            <person name="Hubbard S.S."/>
            <person name="Banfield J.F."/>
        </authorList>
    </citation>
    <scope>NUCLEOTIDE SEQUENCE [LARGE SCALE GENOMIC DNA]</scope>
</reference>
<organism evidence="3 4">
    <name type="scientific">Candidatus Komeilibacteria bacterium RIFOXYC1_FULL_37_11</name>
    <dbReference type="NCBI Taxonomy" id="1798555"/>
    <lineage>
        <taxon>Bacteria</taxon>
        <taxon>Candidatus Komeiliibacteriota</taxon>
    </lineage>
</organism>
<dbReference type="InterPro" id="IPR027417">
    <property type="entry name" value="P-loop_NTPase"/>
</dbReference>
<protein>
    <recommendedName>
        <fullName evidence="2">Bacterial type II secretion system protein E domain-containing protein</fullName>
    </recommendedName>
</protein>
<evidence type="ECO:0000259" key="2">
    <source>
        <dbReference type="Pfam" id="PF00437"/>
    </source>
</evidence>
<evidence type="ECO:0000313" key="4">
    <source>
        <dbReference type="Proteomes" id="UP000177626"/>
    </source>
</evidence>
<feature type="domain" description="Bacterial type II secretion system protein E" evidence="2">
    <location>
        <begin position="119"/>
        <end position="277"/>
    </location>
</feature>
<dbReference type="InterPro" id="IPR050921">
    <property type="entry name" value="T4SS_GSP_E_ATPase"/>
</dbReference>
<comment type="similarity">
    <text evidence="1">Belongs to the GSP E family.</text>
</comment>
<dbReference type="PANTHER" id="PTHR30486">
    <property type="entry name" value="TWITCHING MOTILITY PROTEIN PILT"/>
    <property type="match status" value="1"/>
</dbReference>
<evidence type="ECO:0000256" key="1">
    <source>
        <dbReference type="ARBA" id="ARBA00006611"/>
    </source>
</evidence>
<comment type="caution">
    <text evidence="3">The sequence shown here is derived from an EMBL/GenBank/DDBJ whole genome shotgun (WGS) entry which is preliminary data.</text>
</comment>
<dbReference type="Gene3D" id="3.40.50.300">
    <property type="entry name" value="P-loop containing nucleotide triphosphate hydrolases"/>
    <property type="match status" value="1"/>
</dbReference>
<gene>
    <name evidence="3" type="ORF">A2406_01195</name>
</gene>
<evidence type="ECO:0000313" key="3">
    <source>
        <dbReference type="EMBL" id="OGY93258.1"/>
    </source>
</evidence>
<dbReference type="Gene3D" id="3.30.450.90">
    <property type="match status" value="1"/>
</dbReference>
<dbReference type="Proteomes" id="UP000177626">
    <property type="component" value="Unassembled WGS sequence"/>
</dbReference>
<dbReference type="GO" id="GO:0016887">
    <property type="term" value="F:ATP hydrolysis activity"/>
    <property type="evidence" value="ECO:0007669"/>
    <property type="project" value="InterPro"/>
</dbReference>